<dbReference type="PROSITE" id="PS50157">
    <property type="entry name" value="ZINC_FINGER_C2H2_2"/>
    <property type="match status" value="1"/>
</dbReference>
<dbReference type="NCBIfam" id="TIGR02605">
    <property type="entry name" value="CxxC_CxxC_SSSS"/>
    <property type="match status" value="1"/>
</dbReference>
<dbReference type="InterPro" id="IPR013429">
    <property type="entry name" value="Regulatory_FmdB_Zinc_ribbon"/>
</dbReference>
<proteinExistence type="predicted"/>
<feature type="domain" description="C2H2-type" evidence="2">
    <location>
        <begin position="18"/>
        <end position="40"/>
    </location>
</feature>
<keyword evidence="1" id="KW-0479">Metal-binding</keyword>
<gene>
    <name evidence="3" type="ORF">LMG23994_02578</name>
</gene>
<keyword evidence="4" id="KW-1185">Reference proteome</keyword>
<dbReference type="PROSITE" id="PS00028">
    <property type="entry name" value="ZINC_FINGER_C2H2_1"/>
    <property type="match status" value="1"/>
</dbReference>
<evidence type="ECO:0000256" key="1">
    <source>
        <dbReference type="PROSITE-ProRule" id="PRU00042"/>
    </source>
</evidence>
<dbReference type="InterPro" id="IPR013087">
    <property type="entry name" value="Znf_C2H2_type"/>
</dbReference>
<sequence>MPLGMCAAWGCVMPVYQYRCDKCGHVFEHTEHVAEHATAHPSCPKCGSQTVQHAPTPFVAKTGRKS</sequence>
<dbReference type="Gene3D" id="2.20.28.30">
    <property type="entry name" value="RNA polymerase ii, chain L"/>
    <property type="match status" value="1"/>
</dbReference>
<dbReference type="EMBL" id="CAJZAF010000012">
    <property type="protein sequence ID" value="CAG9173223.1"/>
    <property type="molecule type" value="Genomic_DNA"/>
</dbReference>
<dbReference type="RefSeq" id="WP_376990861.1">
    <property type="nucleotide sequence ID" value="NZ_CAJZAF010000012.1"/>
</dbReference>
<dbReference type="Pfam" id="PF09723">
    <property type="entry name" value="Zn_ribbon_8"/>
    <property type="match status" value="1"/>
</dbReference>
<name>A0ABM8X038_9BURK</name>
<comment type="caution">
    <text evidence="3">The sequence shown here is derived from an EMBL/GenBank/DDBJ whole genome shotgun (WGS) entry which is preliminary data.</text>
</comment>
<dbReference type="Proteomes" id="UP000701702">
    <property type="component" value="Unassembled WGS sequence"/>
</dbReference>
<evidence type="ECO:0000313" key="3">
    <source>
        <dbReference type="EMBL" id="CAG9173223.1"/>
    </source>
</evidence>
<evidence type="ECO:0000259" key="2">
    <source>
        <dbReference type="PROSITE" id="PS50157"/>
    </source>
</evidence>
<accession>A0ABM8X038</accession>
<dbReference type="SMART" id="SM00834">
    <property type="entry name" value="CxxC_CXXC_SSSS"/>
    <property type="match status" value="1"/>
</dbReference>
<keyword evidence="1" id="KW-0863">Zinc-finger</keyword>
<organism evidence="3 4">
    <name type="scientific">Cupriavidus pinatubonensis</name>
    <dbReference type="NCBI Taxonomy" id="248026"/>
    <lineage>
        <taxon>Bacteria</taxon>
        <taxon>Pseudomonadati</taxon>
        <taxon>Pseudomonadota</taxon>
        <taxon>Betaproteobacteria</taxon>
        <taxon>Burkholderiales</taxon>
        <taxon>Burkholderiaceae</taxon>
        <taxon>Cupriavidus</taxon>
    </lineage>
</organism>
<reference evidence="3 4" key="1">
    <citation type="submission" date="2021-08" db="EMBL/GenBank/DDBJ databases">
        <authorList>
            <person name="Peeters C."/>
        </authorList>
    </citation>
    <scope>NUCLEOTIDE SEQUENCE [LARGE SCALE GENOMIC DNA]</scope>
    <source>
        <strain evidence="3 4">LMG 23994</strain>
    </source>
</reference>
<evidence type="ECO:0000313" key="4">
    <source>
        <dbReference type="Proteomes" id="UP000701702"/>
    </source>
</evidence>
<protein>
    <recommendedName>
        <fullName evidence="2">C2H2-type domain-containing protein</fullName>
    </recommendedName>
</protein>
<keyword evidence="1" id="KW-0862">Zinc</keyword>